<dbReference type="InterPro" id="IPR009597">
    <property type="entry name" value="DUF1206"/>
</dbReference>
<keyword evidence="1" id="KW-0472">Membrane</keyword>
<feature type="transmembrane region" description="Helical" evidence="1">
    <location>
        <begin position="83"/>
        <end position="105"/>
    </location>
</feature>
<dbReference type="RefSeq" id="WP_246441937.1">
    <property type="nucleotide sequence ID" value="NZ_BAAALP010000003.1"/>
</dbReference>
<proteinExistence type="predicted"/>
<accession>A0A7W3LJH3</accession>
<reference evidence="3 4" key="1">
    <citation type="submission" date="2020-08" db="EMBL/GenBank/DDBJ databases">
        <title>Genomic Encyclopedia of Type Strains, Phase IV (KMG-IV): sequencing the most valuable type-strain genomes for metagenomic binning, comparative biology and taxonomic classification.</title>
        <authorList>
            <person name="Goeker M."/>
        </authorList>
    </citation>
    <scope>NUCLEOTIDE SEQUENCE [LARGE SCALE GENOMIC DNA]</scope>
    <source>
        <strain evidence="3 4">DSM 44197</strain>
    </source>
</reference>
<feature type="domain" description="DUF1206" evidence="2">
    <location>
        <begin position="214"/>
        <end position="283"/>
    </location>
</feature>
<evidence type="ECO:0000313" key="3">
    <source>
        <dbReference type="EMBL" id="MBA8949215.1"/>
    </source>
</evidence>
<dbReference type="AlphaFoldDB" id="A0A7W3LJH3"/>
<dbReference type="Pfam" id="PF06724">
    <property type="entry name" value="DUF1206"/>
    <property type="match status" value="3"/>
</dbReference>
<feature type="domain" description="DUF1206" evidence="2">
    <location>
        <begin position="122"/>
        <end position="189"/>
    </location>
</feature>
<feature type="transmembrane region" description="Helical" evidence="1">
    <location>
        <begin position="125"/>
        <end position="144"/>
    </location>
</feature>
<evidence type="ECO:0000259" key="2">
    <source>
        <dbReference type="Pfam" id="PF06724"/>
    </source>
</evidence>
<keyword evidence="4" id="KW-1185">Reference proteome</keyword>
<keyword evidence="1" id="KW-1133">Transmembrane helix</keyword>
<gene>
    <name evidence="3" type="ORF">HNR61_000813</name>
</gene>
<sequence>MPSVFEEVVMVSNVVGGGARRAGREVTASRWFHRMSRAGLVAHGVMYLLVGWIAVQIGLGDGGREADKSGALQTVAEQPAGKFLLWLLAVGFAGLALYCLAEAAFGQPVPEGHKPRKRLSSLGRAVLYVVACAGIVSFVMGRGSSSSDDQSRSFTGRAMAEPGGRWLVMAIGLAFVAWGVYAISSAVRRKFMKILRTGQMSAHTRRAVQALGVVGGVARGLVACGIGAFLAYAALTADSDKAKGLDGTLREFASTPAGPWLLVAVAVGLLTYGVYAFAEARYRKVEAVR</sequence>
<keyword evidence="1" id="KW-0812">Transmembrane</keyword>
<feature type="transmembrane region" description="Helical" evidence="1">
    <location>
        <begin position="164"/>
        <end position="187"/>
    </location>
</feature>
<feature type="transmembrane region" description="Helical" evidence="1">
    <location>
        <begin position="257"/>
        <end position="278"/>
    </location>
</feature>
<name>A0A7W3LJH3_ACTNM</name>
<organism evidence="3 4">
    <name type="scientific">Actinomadura namibiensis</name>
    <dbReference type="NCBI Taxonomy" id="182080"/>
    <lineage>
        <taxon>Bacteria</taxon>
        <taxon>Bacillati</taxon>
        <taxon>Actinomycetota</taxon>
        <taxon>Actinomycetes</taxon>
        <taxon>Streptosporangiales</taxon>
        <taxon>Thermomonosporaceae</taxon>
        <taxon>Actinomadura</taxon>
    </lineage>
</organism>
<feature type="transmembrane region" description="Helical" evidence="1">
    <location>
        <begin position="40"/>
        <end position="59"/>
    </location>
</feature>
<protein>
    <recommendedName>
        <fullName evidence="2">DUF1206 domain-containing protein</fullName>
    </recommendedName>
</protein>
<dbReference type="EMBL" id="JACJIA010000001">
    <property type="protein sequence ID" value="MBA8949215.1"/>
    <property type="molecule type" value="Genomic_DNA"/>
</dbReference>
<feature type="transmembrane region" description="Helical" evidence="1">
    <location>
        <begin position="208"/>
        <end position="237"/>
    </location>
</feature>
<comment type="caution">
    <text evidence="3">The sequence shown here is derived from an EMBL/GenBank/DDBJ whole genome shotgun (WGS) entry which is preliminary data.</text>
</comment>
<feature type="domain" description="DUF1206" evidence="2">
    <location>
        <begin position="38"/>
        <end position="105"/>
    </location>
</feature>
<dbReference type="Proteomes" id="UP000572680">
    <property type="component" value="Unassembled WGS sequence"/>
</dbReference>
<evidence type="ECO:0000313" key="4">
    <source>
        <dbReference type="Proteomes" id="UP000572680"/>
    </source>
</evidence>
<evidence type="ECO:0000256" key="1">
    <source>
        <dbReference type="SAM" id="Phobius"/>
    </source>
</evidence>